<dbReference type="EC" id="2.7.11.1" evidence="4"/>
<comment type="subcellular location">
    <subcellularLocation>
        <location evidence="1">Membrane</location>
        <topology evidence="1">Peripheral membrane protein</topology>
    </subcellularLocation>
    <subcellularLocation>
        <location evidence="3">Membrane</location>
        <topology evidence="3">Single-pass type I membrane protein</topology>
    </subcellularLocation>
    <subcellularLocation>
        <location evidence="2">Secreted</location>
        <location evidence="2">Cell wall</location>
    </subcellularLocation>
</comment>
<comment type="similarity">
    <text evidence="21">Belongs to the polygalacturonase-inhibiting protein family.</text>
</comment>
<keyword evidence="16 24" id="KW-0067">ATP-binding</keyword>
<comment type="caution">
    <text evidence="28">The sequence shown here is derived from an EMBL/GenBank/DDBJ whole genome shotgun (WGS) entry which is preliminary data.</text>
</comment>
<dbReference type="FunFam" id="3.80.10.10:FF:000400">
    <property type="entry name" value="Nuclear pore complex protein NUP107"/>
    <property type="match status" value="1"/>
</dbReference>
<dbReference type="InterPro" id="IPR032675">
    <property type="entry name" value="LRR_dom_sf"/>
</dbReference>
<reference evidence="28" key="1">
    <citation type="submission" date="2023-10" db="EMBL/GenBank/DDBJ databases">
        <title>Chromosome-level genome of the transformable northern wattle, Acacia crassicarpa.</title>
        <authorList>
            <person name="Massaro I."/>
            <person name="Sinha N.R."/>
            <person name="Poethig S."/>
            <person name="Leichty A.R."/>
        </authorList>
    </citation>
    <scope>NUCLEOTIDE SEQUENCE</scope>
    <source>
        <strain evidence="28">Acra3RX</strain>
        <tissue evidence="28">Leaf</tissue>
    </source>
</reference>
<dbReference type="Proteomes" id="UP001293593">
    <property type="component" value="Unassembled WGS sequence"/>
</dbReference>
<evidence type="ECO:0000256" key="14">
    <source>
        <dbReference type="ARBA" id="ARBA00022777"/>
    </source>
</evidence>
<keyword evidence="13 24" id="KW-0547">Nucleotide-binding</keyword>
<keyword evidence="12" id="KW-0677">Repeat</keyword>
<comment type="catalytic activity">
    <reaction evidence="22">
        <text>L-threonyl-[protein] + ATP = O-phospho-L-threonyl-[protein] + ADP + H(+)</text>
        <dbReference type="Rhea" id="RHEA:46608"/>
        <dbReference type="Rhea" id="RHEA-COMP:11060"/>
        <dbReference type="Rhea" id="RHEA-COMP:11605"/>
        <dbReference type="ChEBI" id="CHEBI:15378"/>
        <dbReference type="ChEBI" id="CHEBI:30013"/>
        <dbReference type="ChEBI" id="CHEBI:30616"/>
        <dbReference type="ChEBI" id="CHEBI:61977"/>
        <dbReference type="ChEBI" id="CHEBI:456216"/>
        <dbReference type="EC" id="2.7.11.1"/>
    </reaction>
</comment>
<dbReference type="FunFam" id="3.80.10.10:FF:000177">
    <property type="entry name" value="Leucine-rich repeat receptor-like serine/threonine-protein kinase At1g17230"/>
    <property type="match status" value="1"/>
</dbReference>
<dbReference type="PROSITE" id="PS50011">
    <property type="entry name" value="PROTEIN_KINASE_DOM"/>
    <property type="match status" value="1"/>
</dbReference>
<keyword evidence="9" id="KW-0808">Transferase</keyword>
<keyword evidence="11 26" id="KW-0732">Signal</keyword>
<keyword evidence="5" id="KW-0134">Cell wall</keyword>
<evidence type="ECO:0000256" key="4">
    <source>
        <dbReference type="ARBA" id="ARBA00012513"/>
    </source>
</evidence>
<dbReference type="SMART" id="SM00369">
    <property type="entry name" value="LRR_TYP"/>
    <property type="match status" value="9"/>
</dbReference>
<evidence type="ECO:0000256" key="2">
    <source>
        <dbReference type="ARBA" id="ARBA00004191"/>
    </source>
</evidence>
<evidence type="ECO:0000313" key="29">
    <source>
        <dbReference type="Proteomes" id="UP001293593"/>
    </source>
</evidence>
<keyword evidence="6" id="KW-0723">Serine/threonine-protein kinase</keyword>
<dbReference type="PANTHER" id="PTHR48056">
    <property type="entry name" value="LRR RECEPTOR-LIKE SERINE/THREONINE-PROTEIN KINASE-RELATED"/>
    <property type="match status" value="1"/>
</dbReference>
<keyword evidence="14" id="KW-0418">Kinase</keyword>
<dbReference type="Pfam" id="PF00069">
    <property type="entry name" value="Pkinase"/>
    <property type="match status" value="1"/>
</dbReference>
<evidence type="ECO:0000256" key="22">
    <source>
        <dbReference type="ARBA" id="ARBA00047899"/>
    </source>
</evidence>
<dbReference type="GO" id="GO:0033612">
    <property type="term" value="F:receptor serine/threonine kinase binding"/>
    <property type="evidence" value="ECO:0007669"/>
    <property type="project" value="TreeGrafter"/>
</dbReference>
<dbReference type="InterPro" id="IPR001611">
    <property type="entry name" value="Leu-rich_rpt"/>
</dbReference>
<evidence type="ECO:0000256" key="11">
    <source>
        <dbReference type="ARBA" id="ARBA00022729"/>
    </source>
</evidence>
<dbReference type="SMART" id="SM00365">
    <property type="entry name" value="LRR_SD22"/>
    <property type="match status" value="6"/>
</dbReference>
<evidence type="ECO:0000259" key="27">
    <source>
        <dbReference type="PROSITE" id="PS50011"/>
    </source>
</evidence>
<feature type="binding site" evidence="24">
    <location>
        <position position="664"/>
    </location>
    <ligand>
        <name>ATP</name>
        <dbReference type="ChEBI" id="CHEBI:30616"/>
    </ligand>
</feature>
<gene>
    <name evidence="28" type="ORF">QN277_019716</name>
</gene>
<evidence type="ECO:0000256" key="25">
    <source>
        <dbReference type="SAM" id="Phobius"/>
    </source>
</evidence>
<keyword evidence="17 25" id="KW-1133">Transmembrane helix</keyword>
<feature type="signal peptide" evidence="26">
    <location>
        <begin position="1"/>
        <end position="26"/>
    </location>
</feature>
<dbReference type="InterPro" id="IPR013210">
    <property type="entry name" value="LRR_N_plant-typ"/>
</dbReference>
<dbReference type="FunFam" id="3.30.200.20:FF:000309">
    <property type="entry name" value="Leucine-rich repeat receptor protein kinase MSP1"/>
    <property type="match status" value="1"/>
</dbReference>
<dbReference type="InterPro" id="IPR008266">
    <property type="entry name" value="Tyr_kinase_AS"/>
</dbReference>
<dbReference type="InterPro" id="IPR000719">
    <property type="entry name" value="Prot_kinase_dom"/>
</dbReference>
<evidence type="ECO:0000256" key="12">
    <source>
        <dbReference type="ARBA" id="ARBA00022737"/>
    </source>
</evidence>
<dbReference type="Gene3D" id="3.80.10.10">
    <property type="entry name" value="Ribonuclease Inhibitor"/>
    <property type="match status" value="5"/>
</dbReference>
<dbReference type="SUPFAM" id="SSF56112">
    <property type="entry name" value="Protein kinase-like (PK-like)"/>
    <property type="match status" value="1"/>
</dbReference>
<proteinExistence type="inferred from homology"/>
<dbReference type="Gene3D" id="3.30.200.20">
    <property type="entry name" value="Phosphorylase Kinase, domain 1"/>
    <property type="match status" value="1"/>
</dbReference>
<evidence type="ECO:0000313" key="28">
    <source>
        <dbReference type="EMBL" id="KAK4270952.1"/>
    </source>
</evidence>
<evidence type="ECO:0000256" key="24">
    <source>
        <dbReference type="PROSITE-ProRule" id="PRU10141"/>
    </source>
</evidence>
<keyword evidence="29" id="KW-1185">Reference proteome</keyword>
<evidence type="ECO:0000256" key="20">
    <source>
        <dbReference type="ARBA" id="ARBA00023180"/>
    </source>
</evidence>
<feature type="chain" id="PRO_5042153612" description="non-specific serine/threonine protein kinase" evidence="26">
    <location>
        <begin position="27"/>
        <end position="916"/>
    </location>
</feature>
<keyword evidence="20" id="KW-0325">Glycoprotein</keyword>
<dbReference type="AlphaFoldDB" id="A0AAE1MKB2"/>
<evidence type="ECO:0000256" key="7">
    <source>
        <dbReference type="ARBA" id="ARBA00022553"/>
    </source>
</evidence>
<dbReference type="GO" id="GO:0005524">
    <property type="term" value="F:ATP binding"/>
    <property type="evidence" value="ECO:0007669"/>
    <property type="project" value="UniProtKB-UniRule"/>
</dbReference>
<accession>A0AAE1MKB2</accession>
<dbReference type="InterPro" id="IPR050647">
    <property type="entry name" value="Plant_LRR-RLKs"/>
</dbReference>
<organism evidence="28 29">
    <name type="scientific">Acacia crassicarpa</name>
    <name type="common">northern wattle</name>
    <dbReference type="NCBI Taxonomy" id="499986"/>
    <lineage>
        <taxon>Eukaryota</taxon>
        <taxon>Viridiplantae</taxon>
        <taxon>Streptophyta</taxon>
        <taxon>Embryophyta</taxon>
        <taxon>Tracheophyta</taxon>
        <taxon>Spermatophyta</taxon>
        <taxon>Magnoliopsida</taxon>
        <taxon>eudicotyledons</taxon>
        <taxon>Gunneridae</taxon>
        <taxon>Pentapetalae</taxon>
        <taxon>rosids</taxon>
        <taxon>fabids</taxon>
        <taxon>Fabales</taxon>
        <taxon>Fabaceae</taxon>
        <taxon>Caesalpinioideae</taxon>
        <taxon>mimosoid clade</taxon>
        <taxon>Acacieae</taxon>
        <taxon>Acacia</taxon>
    </lineage>
</organism>
<dbReference type="Gene3D" id="1.10.510.10">
    <property type="entry name" value="Transferase(Phosphotransferase) domain 1"/>
    <property type="match status" value="1"/>
</dbReference>
<sequence length="916" mass="102014">MAFPEKLTFWWVLLVAIMLSPSHVSSFMTSSNSEANALLEWKASLDNQSQALLSSWIHNSSHPCKWIGITCKELNSISNITLPDFGLRGTLNSLNFSSFPNLQALELGGNQFIGSIPHEIGMLKELVLLDLSSNYLFGNIPTTLGNMTNLHYLSLYSNQFSGPIPPSIWNLVNLKGLTFYQNNISGSIPSEIGNLTKLSMLSLGRNLLLGSVPSSIGNLTELTYLNLCGNKLRGNLPSEMNSLRKMESLQIGENYFKGHFPQDICFGGLLVNITAHRNQFTGPIPRTLKNCSNLMRVRFESNQLTGNVTDAFGVYQNLRYIDLSNNALYGHLSPTWGQCRNLESLKISNNNLSGGIPLELSEATKLDQLDFSSNHLSGHIPKELSHLSSLSELMLDNNQLSKNIPIEIGLLTNLDQLSLANNHLSGSIPEQFEGLTNLWKLNLSGNKFSNLPSSLGKLQYLQFLDLSANSFSGGIPIMLRKLQQLENLNLSHNNFSGKIPSFFDDMKSLTMIDISHNKLEGPLPNIFAFRNASMETLKDNKGLCGNVSGLPICPTRSYSLRHHKRNKWVIYALSLGLGSVLLAIVLMGISYIVCHRKASQAKSQERDGRTQNLFAIWSYDGKLVYENIVEATEEFDEKYLIGAGGFGSVYKAELSTGQVVAVKKFHSVPNRNQCQQKAFVSEIRALTETRHHNIIKLYGFCWHSKFSFLVYEFLEGGSLDKILSDEMQAIALDWNKRIKVVEGVANASYYLHHGCSPPIVHRDISSKNVILDSDYEAHISDFGMAKLLYPDSNNWTSFAGTFGYAAPELAYTMEVTEKCDVYSFGVLALEIIMGKHPRDLMMSSTDTPIMVTHDFDLKEVLDQRLPYPRGSIAEKVLLIARIGFTCLNENPRTRPSMEQVCNELVVPKSYVSGSIP</sequence>
<evidence type="ECO:0000256" key="19">
    <source>
        <dbReference type="ARBA" id="ARBA00023170"/>
    </source>
</evidence>
<dbReference type="PROSITE" id="PS00107">
    <property type="entry name" value="PROTEIN_KINASE_ATP"/>
    <property type="match status" value="1"/>
</dbReference>
<dbReference type="InterPro" id="IPR011009">
    <property type="entry name" value="Kinase-like_dom_sf"/>
</dbReference>
<evidence type="ECO:0000256" key="1">
    <source>
        <dbReference type="ARBA" id="ARBA00004170"/>
    </source>
</evidence>
<dbReference type="GO" id="GO:0004674">
    <property type="term" value="F:protein serine/threonine kinase activity"/>
    <property type="evidence" value="ECO:0007669"/>
    <property type="project" value="UniProtKB-KW"/>
</dbReference>
<dbReference type="FunFam" id="1.10.510.10:FF:000445">
    <property type="entry name" value="MDIS1-interacting receptor like kinase 2"/>
    <property type="match status" value="1"/>
</dbReference>
<dbReference type="GO" id="GO:0006952">
    <property type="term" value="P:defense response"/>
    <property type="evidence" value="ECO:0007669"/>
    <property type="project" value="UniProtKB-KW"/>
</dbReference>
<evidence type="ECO:0000256" key="17">
    <source>
        <dbReference type="ARBA" id="ARBA00022989"/>
    </source>
</evidence>
<dbReference type="PROSITE" id="PS00109">
    <property type="entry name" value="PROTEIN_KINASE_TYR"/>
    <property type="match status" value="1"/>
</dbReference>
<dbReference type="Pfam" id="PF08263">
    <property type="entry name" value="LRRNT_2"/>
    <property type="match status" value="1"/>
</dbReference>
<evidence type="ECO:0000256" key="26">
    <source>
        <dbReference type="SAM" id="SignalP"/>
    </source>
</evidence>
<evidence type="ECO:0000256" key="8">
    <source>
        <dbReference type="ARBA" id="ARBA00022614"/>
    </source>
</evidence>
<dbReference type="Pfam" id="PF00560">
    <property type="entry name" value="LRR_1"/>
    <property type="match status" value="10"/>
</dbReference>
<dbReference type="Pfam" id="PF13855">
    <property type="entry name" value="LRR_8"/>
    <property type="match status" value="1"/>
</dbReference>
<evidence type="ECO:0000256" key="13">
    <source>
        <dbReference type="ARBA" id="ARBA00022741"/>
    </source>
</evidence>
<keyword evidence="19" id="KW-0675">Receptor</keyword>
<evidence type="ECO:0000256" key="3">
    <source>
        <dbReference type="ARBA" id="ARBA00004479"/>
    </source>
</evidence>
<keyword evidence="18 25" id="KW-0472">Membrane</keyword>
<keyword evidence="15" id="KW-0611">Plant defense</keyword>
<feature type="transmembrane region" description="Helical" evidence="25">
    <location>
        <begin position="568"/>
        <end position="594"/>
    </location>
</feature>
<keyword evidence="8" id="KW-0433">Leucine-rich repeat</keyword>
<evidence type="ECO:0000256" key="5">
    <source>
        <dbReference type="ARBA" id="ARBA00022512"/>
    </source>
</evidence>
<dbReference type="GO" id="GO:0016020">
    <property type="term" value="C:membrane"/>
    <property type="evidence" value="ECO:0007669"/>
    <property type="project" value="UniProtKB-SubCell"/>
</dbReference>
<keyword evidence="5" id="KW-0964">Secreted</keyword>
<dbReference type="PANTHER" id="PTHR48056:SF42">
    <property type="entry name" value="MDIS1-INTERACTING RECEPTOR LIKE KINASE 2-LIKE"/>
    <property type="match status" value="1"/>
</dbReference>
<evidence type="ECO:0000256" key="21">
    <source>
        <dbReference type="ARBA" id="ARBA00038043"/>
    </source>
</evidence>
<evidence type="ECO:0000256" key="6">
    <source>
        <dbReference type="ARBA" id="ARBA00022527"/>
    </source>
</evidence>
<keyword evidence="7" id="KW-0597">Phosphoprotein</keyword>
<evidence type="ECO:0000256" key="10">
    <source>
        <dbReference type="ARBA" id="ARBA00022692"/>
    </source>
</evidence>
<evidence type="ECO:0000256" key="23">
    <source>
        <dbReference type="ARBA" id="ARBA00048679"/>
    </source>
</evidence>
<dbReference type="SUPFAM" id="SSF52058">
    <property type="entry name" value="L domain-like"/>
    <property type="match status" value="1"/>
</dbReference>
<dbReference type="EMBL" id="JAWXYG010000005">
    <property type="protein sequence ID" value="KAK4270952.1"/>
    <property type="molecule type" value="Genomic_DNA"/>
</dbReference>
<keyword evidence="10 25" id="KW-0812">Transmembrane</keyword>
<evidence type="ECO:0000256" key="16">
    <source>
        <dbReference type="ARBA" id="ARBA00022840"/>
    </source>
</evidence>
<dbReference type="InterPro" id="IPR003591">
    <property type="entry name" value="Leu-rich_rpt_typical-subtyp"/>
</dbReference>
<evidence type="ECO:0000256" key="18">
    <source>
        <dbReference type="ARBA" id="ARBA00023136"/>
    </source>
</evidence>
<dbReference type="PROSITE" id="PS51450">
    <property type="entry name" value="LRR"/>
    <property type="match status" value="1"/>
</dbReference>
<feature type="domain" description="Protein kinase" evidence="27">
    <location>
        <begin position="635"/>
        <end position="911"/>
    </location>
</feature>
<evidence type="ECO:0000256" key="15">
    <source>
        <dbReference type="ARBA" id="ARBA00022821"/>
    </source>
</evidence>
<dbReference type="SUPFAM" id="SSF52047">
    <property type="entry name" value="RNI-like"/>
    <property type="match status" value="1"/>
</dbReference>
<name>A0AAE1MKB2_9FABA</name>
<protein>
    <recommendedName>
        <fullName evidence="4">non-specific serine/threonine protein kinase</fullName>
        <ecNumber evidence="4">2.7.11.1</ecNumber>
    </recommendedName>
</protein>
<comment type="catalytic activity">
    <reaction evidence="23">
        <text>L-seryl-[protein] + ATP = O-phospho-L-seryl-[protein] + ADP + H(+)</text>
        <dbReference type="Rhea" id="RHEA:17989"/>
        <dbReference type="Rhea" id="RHEA-COMP:9863"/>
        <dbReference type="Rhea" id="RHEA-COMP:11604"/>
        <dbReference type="ChEBI" id="CHEBI:15378"/>
        <dbReference type="ChEBI" id="CHEBI:29999"/>
        <dbReference type="ChEBI" id="CHEBI:30616"/>
        <dbReference type="ChEBI" id="CHEBI:83421"/>
        <dbReference type="ChEBI" id="CHEBI:456216"/>
        <dbReference type="EC" id="2.7.11.1"/>
    </reaction>
</comment>
<dbReference type="InterPro" id="IPR017441">
    <property type="entry name" value="Protein_kinase_ATP_BS"/>
</dbReference>
<evidence type="ECO:0000256" key="9">
    <source>
        <dbReference type="ARBA" id="ARBA00022679"/>
    </source>
</evidence>